<feature type="region of interest" description="Disordered" evidence="1">
    <location>
        <begin position="111"/>
        <end position="175"/>
    </location>
</feature>
<evidence type="ECO:0000313" key="4">
    <source>
        <dbReference type="EMBL" id="KAH9371790.1"/>
    </source>
</evidence>
<dbReference type="Proteomes" id="UP000821853">
    <property type="component" value="Chromosome 3"/>
</dbReference>
<evidence type="ECO:0008006" key="6">
    <source>
        <dbReference type="Google" id="ProtNLM"/>
    </source>
</evidence>
<dbReference type="Pfam" id="PF13843">
    <property type="entry name" value="DDE_Tnp_1_7"/>
    <property type="match status" value="1"/>
</dbReference>
<organism evidence="4 5">
    <name type="scientific">Haemaphysalis longicornis</name>
    <name type="common">Bush tick</name>
    <dbReference type="NCBI Taxonomy" id="44386"/>
    <lineage>
        <taxon>Eukaryota</taxon>
        <taxon>Metazoa</taxon>
        <taxon>Ecdysozoa</taxon>
        <taxon>Arthropoda</taxon>
        <taxon>Chelicerata</taxon>
        <taxon>Arachnida</taxon>
        <taxon>Acari</taxon>
        <taxon>Parasitiformes</taxon>
        <taxon>Ixodida</taxon>
        <taxon>Ixodoidea</taxon>
        <taxon>Ixodidae</taxon>
        <taxon>Haemaphysalinae</taxon>
        <taxon>Haemaphysalis</taxon>
    </lineage>
</organism>
<dbReference type="VEuPathDB" id="VectorBase:HLOH_047207"/>
<accession>A0A9J6G053</accession>
<sequence length="274" mass="30348">MTSQISQDFAENLFGIARQSSGCNTHPMTRQFIITVNCLSFNTLAHPVSTGNCKPGILSTLLPADSGRQDQPSGRQQLTDKLIENGNTSTAEELATDVDSLTREEALELFFSLPDQSETSEDEVQSSEDEFVPQLAPPDSSLDEDENEAGPSAGNRKRRRTTIAKQRKKSNQEVVEPDYEVEDIVEEEVGDNWGTTEPPILVGNQKSWDPQYTTKPVVRAADCFALYLDEEVLDMIVEHTNCVGAQKYLNKWTVLTADELPAYFGLLLLMSVSP</sequence>
<name>A0A9J6G053_HAELO</name>
<evidence type="ECO:0000256" key="1">
    <source>
        <dbReference type="SAM" id="MobiDB-lite"/>
    </source>
</evidence>
<dbReference type="PANTHER" id="PTHR46599">
    <property type="entry name" value="PIGGYBAC TRANSPOSABLE ELEMENT-DERIVED PROTEIN 4"/>
    <property type="match status" value="1"/>
</dbReference>
<evidence type="ECO:0000259" key="3">
    <source>
        <dbReference type="Pfam" id="PF21789"/>
    </source>
</evidence>
<dbReference type="EMBL" id="JABSTR010000005">
    <property type="protein sequence ID" value="KAH9371790.1"/>
    <property type="molecule type" value="Genomic_DNA"/>
</dbReference>
<dbReference type="OrthoDB" id="8192384at2759"/>
<dbReference type="InterPro" id="IPR029526">
    <property type="entry name" value="PGBD"/>
</dbReference>
<dbReference type="AlphaFoldDB" id="A0A9J6G053"/>
<feature type="compositionally biased region" description="Basic residues" evidence="1">
    <location>
        <begin position="155"/>
        <end position="169"/>
    </location>
</feature>
<feature type="domain" description="Transposable element P transposase-like RNase H C-terminal" evidence="3">
    <location>
        <begin position="4"/>
        <end position="32"/>
    </location>
</feature>
<reference evidence="4 5" key="1">
    <citation type="journal article" date="2020" name="Cell">
        <title>Large-Scale Comparative Analyses of Tick Genomes Elucidate Their Genetic Diversity and Vector Capacities.</title>
        <authorList>
            <consortium name="Tick Genome and Microbiome Consortium (TIGMIC)"/>
            <person name="Jia N."/>
            <person name="Wang J."/>
            <person name="Shi W."/>
            <person name="Du L."/>
            <person name="Sun Y."/>
            <person name="Zhan W."/>
            <person name="Jiang J.F."/>
            <person name="Wang Q."/>
            <person name="Zhang B."/>
            <person name="Ji P."/>
            <person name="Bell-Sakyi L."/>
            <person name="Cui X.M."/>
            <person name="Yuan T.T."/>
            <person name="Jiang B.G."/>
            <person name="Yang W.F."/>
            <person name="Lam T.T."/>
            <person name="Chang Q.C."/>
            <person name="Ding S.J."/>
            <person name="Wang X.J."/>
            <person name="Zhu J.G."/>
            <person name="Ruan X.D."/>
            <person name="Zhao L."/>
            <person name="Wei J.T."/>
            <person name="Ye R.Z."/>
            <person name="Que T.C."/>
            <person name="Du C.H."/>
            <person name="Zhou Y.H."/>
            <person name="Cheng J.X."/>
            <person name="Dai P.F."/>
            <person name="Guo W.B."/>
            <person name="Han X.H."/>
            <person name="Huang E.J."/>
            <person name="Li L.F."/>
            <person name="Wei W."/>
            <person name="Gao Y.C."/>
            <person name="Liu J.Z."/>
            <person name="Shao H.Z."/>
            <person name="Wang X."/>
            <person name="Wang C.C."/>
            <person name="Yang T.C."/>
            <person name="Huo Q.B."/>
            <person name="Li W."/>
            <person name="Chen H.Y."/>
            <person name="Chen S.E."/>
            <person name="Zhou L.G."/>
            <person name="Ni X.B."/>
            <person name="Tian J.H."/>
            <person name="Sheng Y."/>
            <person name="Liu T."/>
            <person name="Pan Y.S."/>
            <person name="Xia L.Y."/>
            <person name="Li J."/>
            <person name="Zhao F."/>
            <person name="Cao W.C."/>
        </authorList>
    </citation>
    <scope>NUCLEOTIDE SEQUENCE [LARGE SCALE GENOMIC DNA]</scope>
    <source>
        <strain evidence="4">HaeL-2018</strain>
    </source>
</reference>
<evidence type="ECO:0000313" key="5">
    <source>
        <dbReference type="Proteomes" id="UP000821853"/>
    </source>
</evidence>
<feature type="compositionally biased region" description="Acidic residues" evidence="1">
    <location>
        <begin position="118"/>
        <end position="131"/>
    </location>
</feature>
<comment type="caution">
    <text evidence="4">The sequence shown here is derived from an EMBL/GenBank/DDBJ whole genome shotgun (WGS) entry which is preliminary data.</text>
</comment>
<protein>
    <recommendedName>
        <fullName evidence="6">PiggyBac transposable element-derived protein domain-containing protein</fullName>
    </recommendedName>
</protein>
<proteinExistence type="predicted"/>
<dbReference type="Pfam" id="PF21789">
    <property type="entry name" value="TNP-like_RNaseH_C"/>
    <property type="match status" value="1"/>
</dbReference>
<keyword evidence="5" id="KW-1185">Reference proteome</keyword>
<dbReference type="OMA" id="MIVEHTN"/>
<evidence type="ECO:0000259" key="2">
    <source>
        <dbReference type="Pfam" id="PF13843"/>
    </source>
</evidence>
<dbReference type="PANTHER" id="PTHR46599:SF3">
    <property type="entry name" value="PIGGYBAC TRANSPOSABLE ELEMENT-DERIVED PROTEIN 4"/>
    <property type="match status" value="1"/>
</dbReference>
<feature type="domain" description="PiggyBac transposable element-derived protein" evidence="2">
    <location>
        <begin position="220"/>
        <end position="272"/>
    </location>
</feature>
<dbReference type="InterPro" id="IPR048367">
    <property type="entry name" value="TNP-like_RNaseH_C"/>
</dbReference>
<gene>
    <name evidence="4" type="ORF">HPB48_000074</name>
</gene>